<keyword evidence="1" id="KW-0175">Coiled coil</keyword>
<keyword evidence="4" id="KW-1185">Reference proteome</keyword>
<dbReference type="CDD" id="cd05399">
    <property type="entry name" value="NT_Rel-Spo_like"/>
    <property type="match status" value="1"/>
</dbReference>
<gene>
    <name evidence="3" type="ORF">SR858_03090</name>
</gene>
<sequence>MSFPIPEYSRKAVQRAGDVLVAADQLDGGGIDVDRWYAAFVILTNWRACHGYPINTFQATLRSKLRKIDPDALVAQRLKRTPSIINKLKRINGMNLARMQDIGGLRAVVSTLPQLKTLHLEYKNTVFTHSLVSEYDYVNEPKKSGYRSIHLIYKYKLRQDSPYDGLQLELQLRTRLQHAWATAVETMGTFLQHSLKSSEGPDEWLNFFSLVSSAFAHSERMPLVPGYENLSKADTYRKTKLDAERLGVREKLEQFSSAVRAIPTTGKKRAAYYLVELELTGDDSNVKITSFARDKLEEANKEYSKAEQAANSSGAQVVLVSAGSIESLKRAYPNYFLDTHEFLTQLDKISRSKFSVVE</sequence>
<evidence type="ECO:0000256" key="1">
    <source>
        <dbReference type="SAM" id="Coils"/>
    </source>
</evidence>
<reference evidence="3 4" key="1">
    <citation type="submission" date="2023-11" db="EMBL/GenBank/DDBJ databases">
        <title>MicrobeMod: A computational toolkit for identifying prokaryotic methylation and restriction-modification with nanopore sequencing.</title>
        <authorList>
            <person name="Crits-Christoph A."/>
            <person name="Kang S.C."/>
            <person name="Lee H."/>
            <person name="Ostrov N."/>
        </authorList>
    </citation>
    <scope>NUCLEOTIDE SEQUENCE [LARGE SCALE GENOMIC DNA]</scope>
    <source>
        <strain evidence="3 4">ATCC 25935</strain>
    </source>
</reference>
<protein>
    <submittedName>
        <fullName evidence="3">RelA/SpoT domain-containing protein</fullName>
    </submittedName>
</protein>
<name>A0ABZ0Y0C7_9BURK</name>
<accession>A0ABZ0Y0C7</accession>
<dbReference type="Pfam" id="PF04607">
    <property type="entry name" value="RelA_SpoT"/>
    <property type="match status" value="1"/>
</dbReference>
<dbReference type="RefSeq" id="WP_084670208.1">
    <property type="nucleotide sequence ID" value="NZ_CP140152.1"/>
</dbReference>
<dbReference type="SUPFAM" id="SSF81301">
    <property type="entry name" value="Nucleotidyltransferase"/>
    <property type="match status" value="1"/>
</dbReference>
<evidence type="ECO:0000313" key="3">
    <source>
        <dbReference type="EMBL" id="WQH05334.1"/>
    </source>
</evidence>
<feature type="domain" description="RelA/SpoT" evidence="2">
    <location>
        <begin position="76"/>
        <end position="195"/>
    </location>
</feature>
<organism evidence="3 4">
    <name type="scientific">Duganella zoogloeoides</name>
    <dbReference type="NCBI Taxonomy" id="75659"/>
    <lineage>
        <taxon>Bacteria</taxon>
        <taxon>Pseudomonadati</taxon>
        <taxon>Pseudomonadota</taxon>
        <taxon>Betaproteobacteria</taxon>
        <taxon>Burkholderiales</taxon>
        <taxon>Oxalobacteraceae</taxon>
        <taxon>Telluria group</taxon>
        <taxon>Duganella</taxon>
    </lineage>
</organism>
<dbReference type="SMART" id="SM00954">
    <property type="entry name" value="RelA_SpoT"/>
    <property type="match status" value="1"/>
</dbReference>
<dbReference type="EMBL" id="CP140152">
    <property type="protein sequence ID" value="WQH05334.1"/>
    <property type="molecule type" value="Genomic_DNA"/>
</dbReference>
<dbReference type="InterPro" id="IPR052366">
    <property type="entry name" value="GTP_Pyrophosphokinase"/>
</dbReference>
<dbReference type="GeneID" id="43166924"/>
<dbReference type="PANTHER" id="PTHR47837">
    <property type="entry name" value="GTP PYROPHOSPHOKINASE YJBM"/>
    <property type="match status" value="1"/>
</dbReference>
<evidence type="ECO:0000259" key="2">
    <source>
        <dbReference type="SMART" id="SM00954"/>
    </source>
</evidence>
<dbReference type="Gene3D" id="3.30.460.10">
    <property type="entry name" value="Beta Polymerase, domain 2"/>
    <property type="match status" value="1"/>
</dbReference>
<evidence type="ECO:0000313" key="4">
    <source>
        <dbReference type="Proteomes" id="UP001326110"/>
    </source>
</evidence>
<dbReference type="InterPro" id="IPR043519">
    <property type="entry name" value="NT_sf"/>
</dbReference>
<dbReference type="Proteomes" id="UP001326110">
    <property type="component" value="Chromosome"/>
</dbReference>
<feature type="coiled-coil region" evidence="1">
    <location>
        <begin position="289"/>
        <end position="316"/>
    </location>
</feature>
<dbReference type="InterPro" id="IPR007685">
    <property type="entry name" value="RelA_SpoT"/>
</dbReference>
<dbReference type="PANTHER" id="PTHR47837:SF1">
    <property type="entry name" value="GTP PYROPHOSPHOKINASE YJBM"/>
    <property type="match status" value="1"/>
</dbReference>
<proteinExistence type="predicted"/>